<evidence type="ECO:0000256" key="8">
    <source>
        <dbReference type="ARBA" id="ARBA00023077"/>
    </source>
</evidence>
<comment type="caution">
    <text evidence="15">The sequence shown here is derived from an EMBL/GenBank/DDBJ whole genome shotgun (WGS) entry which is preliminary data.</text>
</comment>
<gene>
    <name evidence="15" type="ORF">GCM10022229_10190</name>
</gene>
<evidence type="ECO:0000259" key="13">
    <source>
        <dbReference type="Pfam" id="PF00593"/>
    </source>
</evidence>
<dbReference type="Proteomes" id="UP001501727">
    <property type="component" value="Unassembled WGS sequence"/>
</dbReference>
<accession>A0ABP7M9Y4</accession>
<dbReference type="EMBL" id="BAAAZU010000004">
    <property type="protein sequence ID" value="GAA3918545.1"/>
    <property type="molecule type" value="Genomic_DNA"/>
</dbReference>
<evidence type="ECO:0000256" key="10">
    <source>
        <dbReference type="ARBA" id="ARBA00023237"/>
    </source>
</evidence>
<evidence type="ECO:0000256" key="1">
    <source>
        <dbReference type="ARBA" id="ARBA00004571"/>
    </source>
</evidence>
<evidence type="ECO:0000256" key="7">
    <source>
        <dbReference type="ARBA" id="ARBA00023065"/>
    </source>
</evidence>
<evidence type="ECO:0000313" key="15">
    <source>
        <dbReference type="EMBL" id="GAA3918545.1"/>
    </source>
</evidence>
<dbReference type="PANTHER" id="PTHR32552:SF81">
    <property type="entry name" value="TONB-DEPENDENT OUTER MEMBRANE RECEPTOR"/>
    <property type="match status" value="1"/>
</dbReference>
<keyword evidence="10 11" id="KW-0998">Cell outer membrane</keyword>
<proteinExistence type="inferred from homology"/>
<evidence type="ECO:0000259" key="14">
    <source>
        <dbReference type="Pfam" id="PF07715"/>
    </source>
</evidence>
<keyword evidence="2 11" id="KW-0813">Transport</keyword>
<feature type="domain" description="TonB-dependent receptor-like beta-barrel" evidence="13">
    <location>
        <begin position="172"/>
        <end position="581"/>
    </location>
</feature>
<keyword evidence="15" id="KW-0675">Receptor</keyword>
<dbReference type="Pfam" id="PF00593">
    <property type="entry name" value="TonB_dep_Rec_b-barrel"/>
    <property type="match status" value="1"/>
</dbReference>
<evidence type="ECO:0000256" key="11">
    <source>
        <dbReference type="PROSITE-ProRule" id="PRU01360"/>
    </source>
</evidence>
<evidence type="ECO:0000256" key="9">
    <source>
        <dbReference type="ARBA" id="ARBA00023136"/>
    </source>
</evidence>
<keyword evidence="9 11" id="KW-0472">Membrane</keyword>
<evidence type="ECO:0000256" key="4">
    <source>
        <dbReference type="ARBA" id="ARBA00022496"/>
    </source>
</evidence>
<evidence type="ECO:0000313" key="16">
    <source>
        <dbReference type="Proteomes" id="UP001501727"/>
    </source>
</evidence>
<name>A0ABP7M9Y4_9GAMM</name>
<evidence type="ECO:0000256" key="6">
    <source>
        <dbReference type="ARBA" id="ARBA00023004"/>
    </source>
</evidence>
<protein>
    <submittedName>
        <fullName evidence="15">TonB-dependent receptor</fullName>
    </submittedName>
</protein>
<keyword evidence="3 11" id="KW-1134">Transmembrane beta strand</keyword>
<dbReference type="SUPFAM" id="SSF56935">
    <property type="entry name" value="Porins"/>
    <property type="match status" value="1"/>
</dbReference>
<dbReference type="PROSITE" id="PS52016">
    <property type="entry name" value="TONB_DEPENDENT_REC_3"/>
    <property type="match status" value="1"/>
</dbReference>
<evidence type="ECO:0000256" key="12">
    <source>
        <dbReference type="RuleBase" id="RU003357"/>
    </source>
</evidence>
<evidence type="ECO:0000256" key="2">
    <source>
        <dbReference type="ARBA" id="ARBA00022448"/>
    </source>
</evidence>
<sequence length="619" mass="66931">MWTQSSTGGDAIFISSRGSNLDATDYDSNGVKLFQDGLPITTADGNNHNRFPDPMAASRVIVAHGANALAYGASNLGGAMDFVSATARDGAATQFVLDAGSHGLLGGRLTGGGVADDFDGQVTLEARSRDGYRRHSRQDRSGLYANGGWQVSDDFDLRVFATHIDNDEQLAGALTRAQFDQDPYQANPSAISGNYQLNVRTSRLAAKGNWHIEPGRRLEFGLSYEDQDLYHPIVDKVMVDFDGPGPNPPVEVFSLLKDTRQRTLGGMVRYQVQRGDHDVLAGINLATTHETGANYRNDGGRRNGRTGLIDNRSGSVEAFVLDRWCLRPGWTLVYGVQGVLTGRDVRNTDLASGSVRHPDADYSSLNPRVGVIRTLAPSAEAFASLSRLYEAPTTFELEDDVRGGDATLDAMHGSVLEVGLRGSTTTAAATRLHWDLSLYHARIRDEILSVDDPSAPGTSLSTNIDRTVHAGIEAVAGASFAFGDGSHRIEPLVSVTCNAFSFDGDRTYGDNDLPAAPDYAIRGELIYRNDAGFFAGPTFDLVGARYADFDNHYRVRGYHLLGLRAGIERGQWTLFAEARNLLDKDYVGTFSVRDRAAADDAILQAGAPRSLSVGARLQF</sequence>
<dbReference type="InterPro" id="IPR000531">
    <property type="entry name" value="Beta-barrel_TonB"/>
</dbReference>
<organism evidence="15 16">
    <name type="scientific">Luteimonas lutimaris</name>
    <dbReference type="NCBI Taxonomy" id="698645"/>
    <lineage>
        <taxon>Bacteria</taxon>
        <taxon>Pseudomonadati</taxon>
        <taxon>Pseudomonadota</taxon>
        <taxon>Gammaproteobacteria</taxon>
        <taxon>Lysobacterales</taxon>
        <taxon>Lysobacteraceae</taxon>
        <taxon>Luteimonas</taxon>
    </lineage>
</organism>
<keyword evidence="16" id="KW-1185">Reference proteome</keyword>
<reference evidence="16" key="1">
    <citation type="journal article" date="2019" name="Int. J. Syst. Evol. Microbiol.">
        <title>The Global Catalogue of Microorganisms (GCM) 10K type strain sequencing project: providing services to taxonomists for standard genome sequencing and annotation.</title>
        <authorList>
            <consortium name="The Broad Institute Genomics Platform"/>
            <consortium name="The Broad Institute Genome Sequencing Center for Infectious Disease"/>
            <person name="Wu L."/>
            <person name="Ma J."/>
        </authorList>
    </citation>
    <scope>NUCLEOTIDE SEQUENCE [LARGE SCALE GENOMIC DNA]</scope>
    <source>
        <strain evidence="16">JCM 16916</strain>
    </source>
</reference>
<dbReference type="Gene3D" id="2.170.130.10">
    <property type="entry name" value="TonB-dependent receptor, plug domain"/>
    <property type="match status" value="1"/>
</dbReference>
<keyword evidence="6" id="KW-0408">Iron</keyword>
<dbReference type="InterPro" id="IPR036942">
    <property type="entry name" value="Beta-barrel_TonB_sf"/>
</dbReference>
<dbReference type="InterPro" id="IPR012910">
    <property type="entry name" value="Plug_dom"/>
</dbReference>
<keyword evidence="4" id="KW-0410">Iron transport</keyword>
<dbReference type="InterPro" id="IPR039426">
    <property type="entry name" value="TonB-dep_rcpt-like"/>
</dbReference>
<evidence type="ECO:0000256" key="5">
    <source>
        <dbReference type="ARBA" id="ARBA00022692"/>
    </source>
</evidence>
<dbReference type="PANTHER" id="PTHR32552">
    <property type="entry name" value="FERRICHROME IRON RECEPTOR-RELATED"/>
    <property type="match status" value="1"/>
</dbReference>
<feature type="domain" description="TonB-dependent receptor plug" evidence="14">
    <location>
        <begin position="4"/>
        <end position="79"/>
    </location>
</feature>
<keyword evidence="7" id="KW-0406">Ion transport</keyword>
<evidence type="ECO:0000256" key="3">
    <source>
        <dbReference type="ARBA" id="ARBA00022452"/>
    </source>
</evidence>
<comment type="subcellular location">
    <subcellularLocation>
        <location evidence="1 11">Cell outer membrane</location>
        <topology evidence="1 11">Multi-pass membrane protein</topology>
    </subcellularLocation>
</comment>
<dbReference type="Gene3D" id="2.40.170.20">
    <property type="entry name" value="TonB-dependent receptor, beta-barrel domain"/>
    <property type="match status" value="1"/>
</dbReference>
<dbReference type="InterPro" id="IPR037066">
    <property type="entry name" value="Plug_dom_sf"/>
</dbReference>
<comment type="similarity">
    <text evidence="11 12">Belongs to the TonB-dependent receptor family.</text>
</comment>
<keyword evidence="8 12" id="KW-0798">TonB box</keyword>
<dbReference type="Pfam" id="PF07715">
    <property type="entry name" value="Plug"/>
    <property type="match status" value="1"/>
</dbReference>
<keyword evidence="5 11" id="KW-0812">Transmembrane</keyword>